<name>A0AAD5FZ36_9ASCO</name>
<comment type="caution">
    <text evidence="11">The sequence shown here is derived from an EMBL/GenBank/DDBJ whole genome shotgun (WGS) entry which is preliminary data.</text>
</comment>
<dbReference type="Proteomes" id="UP001204833">
    <property type="component" value="Unassembled WGS sequence"/>
</dbReference>
<keyword evidence="7" id="KW-0460">Magnesium</keyword>
<dbReference type="Gene3D" id="3.90.79.10">
    <property type="entry name" value="Nucleoside Triphosphate Pyrophosphohydrolase"/>
    <property type="match status" value="1"/>
</dbReference>
<dbReference type="Gene3D" id="3.90.79.20">
    <property type="match status" value="1"/>
</dbReference>
<evidence type="ECO:0000313" key="12">
    <source>
        <dbReference type="Proteomes" id="UP001204833"/>
    </source>
</evidence>
<dbReference type="GO" id="GO:0019677">
    <property type="term" value="P:NAD+ catabolic process"/>
    <property type="evidence" value="ECO:0007669"/>
    <property type="project" value="TreeGrafter"/>
</dbReference>
<dbReference type="GO" id="GO:0005777">
    <property type="term" value="C:peroxisome"/>
    <property type="evidence" value="ECO:0007669"/>
    <property type="project" value="TreeGrafter"/>
</dbReference>
<dbReference type="EMBL" id="JAIHNG010000108">
    <property type="protein sequence ID" value="KAI5959239.1"/>
    <property type="molecule type" value="Genomic_DNA"/>
</dbReference>
<dbReference type="RefSeq" id="XP_051609332.1">
    <property type="nucleotide sequence ID" value="XM_051751462.1"/>
</dbReference>
<reference evidence="11 12" key="1">
    <citation type="journal article" date="2022" name="DNA Res.">
        <title>Genome analysis of five recently described species of the CUG-Ser clade uncovers Candida theae as a new hybrid lineage with pathogenic potential in the Candida parapsilosis species complex.</title>
        <authorList>
            <person name="Mixao V."/>
            <person name="Del Olmo V."/>
            <person name="Hegedusova E."/>
            <person name="Saus E."/>
            <person name="Pryszcz L."/>
            <person name="Cillingova A."/>
            <person name="Nosek J."/>
            <person name="Gabaldon T."/>
        </authorList>
    </citation>
    <scope>NUCLEOTIDE SEQUENCE [LARGE SCALE GENOMIC DNA]</scope>
    <source>
        <strain evidence="11 12">CBS 12239</strain>
    </source>
</reference>
<dbReference type="EC" id="3.6.1.22" evidence="4"/>
<dbReference type="PROSITE" id="PS51462">
    <property type="entry name" value="NUDIX"/>
    <property type="match status" value="1"/>
</dbReference>
<proteinExistence type="inferred from homology"/>
<dbReference type="GO" id="GO:0005829">
    <property type="term" value="C:cytosol"/>
    <property type="evidence" value="ECO:0007669"/>
    <property type="project" value="TreeGrafter"/>
</dbReference>
<comment type="similarity">
    <text evidence="3">Belongs to the Nudix hydrolase family. NudC subfamily.</text>
</comment>
<comment type="cofactor">
    <cofactor evidence="2">
        <name>Zn(2+)</name>
        <dbReference type="ChEBI" id="CHEBI:29105"/>
    </cofactor>
</comment>
<keyword evidence="5" id="KW-0479">Metal-binding</keyword>
<feature type="domain" description="Nudix hydrolase" evidence="10">
    <location>
        <begin position="331"/>
        <end position="466"/>
    </location>
</feature>
<dbReference type="InterPro" id="IPR050241">
    <property type="entry name" value="NAD-cap_RNA_hydrolase_NudC"/>
</dbReference>
<dbReference type="GeneID" id="76150236"/>
<evidence type="ECO:0000256" key="7">
    <source>
        <dbReference type="ARBA" id="ARBA00022842"/>
    </source>
</evidence>
<evidence type="ECO:0000256" key="4">
    <source>
        <dbReference type="ARBA" id="ARBA00012381"/>
    </source>
</evidence>
<comment type="catalytic activity">
    <reaction evidence="9">
        <text>a 5'-end NAD(+)-phospho-ribonucleoside in mRNA + H2O = a 5'-end phospho-adenosine-phospho-ribonucleoside in mRNA + beta-nicotinamide D-ribonucleotide + 2 H(+)</text>
        <dbReference type="Rhea" id="RHEA:60876"/>
        <dbReference type="Rhea" id="RHEA-COMP:15698"/>
        <dbReference type="Rhea" id="RHEA-COMP:15719"/>
        <dbReference type="ChEBI" id="CHEBI:14649"/>
        <dbReference type="ChEBI" id="CHEBI:15377"/>
        <dbReference type="ChEBI" id="CHEBI:15378"/>
        <dbReference type="ChEBI" id="CHEBI:144029"/>
        <dbReference type="ChEBI" id="CHEBI:144051"/>
    </reaction>
    <physiologicalReaction direction="left-to-right" evidence="9">
        <dbReference type="Rhea" id="RHEA:60877"/>
    </physiologicalReaction>
</comment>
<organism evidence="11 12">
    <name type="scientific">Candida theae</name>
    <dbReference type="NCBI Taxonomy" id="1198502"/>
    <lineage>
        <taxon>Eukaryota</taxon>
        <taxon>Fungi</taxon>
        <taxon>Dikarya</taxon>
        <taxon>Ascomycota</taxon>
        <taxon>Saccharomycotina</taxon>
        <taxon>Pichiomycetes</taxon>
        <taxon>Debaryomycetaceae</taxon>
        <taxon>Candida/Lodderomyces clade</taxon>
        <taxon>Candida</taxon>
    </lineage>
</organism>
<accession>A0AAD5FZ36</accession>
<evidence type="ECO:0000256" key="9">
    <source>
        <dbReference type="ARBA" id="ARBA00023679"/>
    </source>
</evidence>
<dbReference type="InterPro" id="IPR049734">
    <property type="entry name" value="NudC-like_C"/>
</dbReference>
<evidence type="ECO:0000256" key="6">
    <source>
        <dbReference type="ARBA" id="ARBA00022801"/>
    </source>
</evidence>
<evidence type="ECO:0000256" key="3">
    <source>
        <dbReference type="ARBA" id="ARBA00009595"/>
    </source>
</evidence>
<keyword evidence="8" id="KW-0520">NAD</keyword>
<keyword evidence="12" id="KW-1185">Reference proteome</keyword>
<sequence>MVRLPSPFRIMSQSLSTTIKDLQKDMYYGNEVLNRVSFLREDTEFISKSLFHPSTRFIFFNKQNPLVHKNFSNMLTIMTNGDNQICVDQIEPGQPDNIGYIGNLQFLARGLMSHLPEWKDILHTWNEDNKNMDKGLRSGGKPTFLFMGLLDESVGLDINSLKVDCELNGDEKYLDHQGRYQGIAYYAVDVSGNKELCRNVVHFVNDTLNQKFDTDKTPEENGVFFTHSRKHFLTFEPKEASLFSQGAMFFHWLGTNKFCPGCGHPTIPIHAGGKLYCTNEETVTSSRSNSHDATIAATSATSATNASSEKPDAKSVCPVKSAPVSNVSFPRTDMAVISIITNRERSKILLSLGKRHFSSKMYSCTAGFMEPSETVEVATKREIWEETGVTCDEVNVVMTQPWPFPSNLMIGCIGIVDFNGSNELIHLGHDNELLDARWFDTSFVRSLIYPERVSEADRDFNPEGIMVPMGQSIAYNLIKMCVDYEEDQNKEEYKL</sequence>
<dbReference type="GO" id="GO:0035529">
    <property type="term" value="F:NADH pyrophosphatase activity"/>
    <property type="evidence" value="ECO:0007669"/>
    <property type="project" value="TreeGrafter"/>
</dbReference>
<dbReference type="InterPro" id="IPR000086">
    <property type="entry name" value="NUDIX_hydrolase_dom"/>
</dbReference>
<evidence type="ECO:0000256" key="2">
    <source>
        <dbReference type="ARBA" id="ARBA00001947"/>
    </source>
</evidence>
<dbReference type="PANTHER" id="PTHR42904:SF6">
    <property type="entry name" value="NAD-CAPPED RNA HYDROLASE NUDT12"/>
    <property type="match status" value="1"/>
</dbReference>
<dbReference type="InterPro" id="IPR015797">
    <property type="entry name" value="NUDIX_hydrolase-like_dom_sf"/>
</dbReference>
<dbReference type="PANTHER" id="PTHR42904">
    <property type="entry name" value="NUDIX HYDROLASE, NUDC SUBFAMILY"/>
    <property type="match status" value="1"/>
</dbReference>
<gene>
    <name evidence="11" type="ORF">KGF57_002177</name>
</gene>
<dbReference type="Pfam" id="PF00293">
    <property type="entry name" value="NUDIX"/>
    <property type="match status" value="1"/>
</dbReference>
<comment type="cofactor">
    <cofactor evidence="1">
        <name>Mg(2+)</name>
        <dbReference type="ChEBI" id="CHEBI:18420"/>
    </cofactor>
</comment>
<evidence type="ECO:0000256" key="5">
    <source>
        <dbReference type="ARBA" id="ARBA00022723"/>
    </source>
</evidence>
<evidence type="ECO:0000256" key="1">
    <source>
        <dbReference type="ARBA" id="ARBA00001946"/>
    </source>
</evidence>
<keyword evidence="6" id="KW-0378">Hydrolase</keyword>
<dbReference type="GO" id="GO:0046872">
    <property type="term" value="F:metal ion binding"/>
    <property type="evidence" value="ECO:0007669"/>
    <property type="project" value="UniProtKB-KW"/>
</dbReference>
<dbReference type="GO" id="GO:0006742">
    <property type="term" value="P:NADP+ catabolic process"/>
    <property type="evidence" value="ECO:0007669"/>
    <property type="project" value="TreeGrafter"/>
</dbReference>
<evidence type="ECO:0000256" key="8">
    <source>
        <dbReference type="ARBA" id="ARBA00023027"/>
    </source>
</evidence>
<dbReference type="CDD" id="cd03429">
    <property type="entry name" value="NUDIX_NADH_pyrophosphatase_Nudt13"/>
    <property type="match status" value="1"/>
</dbReference>
<protein>
    <recommendedName>
        <fullName evidence="4">NAD(+) diphosphatase</fullName>
        <ecNumber evidence="4">3.6.1.22</ecNumber>
    </recommendedName>
</protein>
<dbReference type="SUPFAM" id="SSF55811">
    <property type="entry name" value="Nudix"/>
    <property type="match status" value="1"/>
</dbReference>
<evidence type="ECO:0000259" key="10">
    <source>
        <dbReference type="PROSITE" id="PS51462"/>
    </source>
</evidence>
<dbReference type="AlphaFoldDB" id="A0AAD5FZ36"/>
<evidence type="ECO:0000313" key="11">
    <source>
        <dbReference type="EMBL" id="KAI5959239.1"/>
    </source>
</evidence>